<evidence type="ECO:0000256" key="2">
    <source>
        <dbReference type="SAM" id="SignalP"/>
    </source>
</evidence>
<dbReference type="Proteomes" id="UP000295252">
    <property type="component" value="Unassembled WGS sequence"/>
</dbReference>
<dbReference type="STRING" id="49390.A0A068VAY7"/>
<dbReference type="EMBL" id="HG739272">
    <property type="protein sequence ID" value="CDP17906.1"/>
    <property type="molecule type" value="Genomic_DNA"/>
</dbReference>
<dbReference type="PhylomeDB" id="A0A068VAY7"/>
<accession>A0A068VAY7</accession>
<feature type="region of interest" description="Disordered" evidence="1">
    <location>
        <begin position="58"/>
        <end position="94"/>
    </location>
</feature>
<evidence type="ECO:0000256" key="1">
    <source>
        <dbReference type="SAM" id="MobiDB-lite"/>
    </source>
</evidence>
<proteinExistence type="predicted"/>
<feature type="signal peptide" evidence="2">
    <location>
        <begin position="1"/>
        <end position="18"/>
    </location>
</feature>
<evidence type="ECO:0000313" key="3">
    <source>
        <dbReference type="EMBL" id="CDP17906.1"/>
    </source>
</evidence>
<organism evidence="3 4">
    <name type="scientific">Coffea canephora</name>
    <name type="common">Robusta coffee</name>
    <dbReference type="NCBI Taxonomy" id="49390"/>
    <lineage>
        <taxon>Eukaryota</taxon>
        <taxon>Viridiplantae</taxon>
        <taxon>Streptophyta</taxon>
        <taxon>Embryophyta</taxon>
        <taxon>Tracheophyta</taxon>
        <taxon>Spermatophyta</taxon>
        <taxon>Magnoliopsida</taxon>
        <taxon>eudicotyledons</taxon>
        <taxon>Gunneridae</taxon>
        <taxon>Pentapetalae</taxon>
        <taxon>asterids</taxon>
        <taxon>lamiids</taxon>
        <taxon>Gentianales</taxon>
        <taxon>Rubiaceae</taxon>
        <taxon>Ixoroideae</taxon>
        <taxon>Gardenieae complex</taxon>
        <taxon>Bertiereae - Coffeeae clade</taxon>
        <taxon>Coffeeae</taxon>
        <taxon>Coffea</taxon>
    </lineage>
</organism>
<name>A0A068VAY7_COFCA</name>
<feature type="chain" id="PRO_5001655746" evidence="2">
    <location>
        <begin position="19"/>
        <end position="143"/>
    </location>
</feature>
<keyword evidence="4" id="KW-1185">Reference proteome</keyword>
<protein>
    <submittedName>
        <fullName evidence="3">DH200=94 genomic scaffold, scaffold_188</fullName>
    </submittedName>
</protein>
<dbReference type="OrthoDB" id="655540at2759"/>
<sequence length="143" mass="15403">MEIILILAVILMIMRTKGRRANLSPPLGLKVTGSSPSIYTVVYHLQVLTSWGRLHARRPPERRSSHSLLPSIQGRPSLRKATADKKSSKVSHEVSLPSQSSYGQAVVNGINVLCGVGILSTTCAVKEGGWVGLSILFIFAVVS</sequence>
<evidence type="ECO:0000313" key="4">
    <source>
        <dbReference type="Proteomes" id="UP000295252"/>
    </source>
</evidence>
<dbReference type="InParanoid" id="A0A068VAY7"/>
<feature type="compositionally biased region" description="Basic and acidic residues" evidence="1">
    <location>
        <begin position="81"/>
        <end position="92"/>
    </location>
</feature>
<dbReference type="AlphaFoldDB" id="A0A068VAY7"/>
<reference evidence="4" key="1">
    <citation type="journal article" date="2014" name="Science">
        <title>The coffee genome provides insight into the convergent evolution of caffeine biosynthesis.</title>
        <authorList>
            <person name="Denoeud F."/>
            <person name="Carretero-Paulet L."/>
            <person name="Dereeper A."/>
            <person name="Droc G."/>
            <person name="Guyot R."/>
            <person name="Pietrella M."/>
            <person name="Zheng C."/>
            <person name="Alberti A."/>
            <person name="Anthony F."/>
            <person name="Aprea G."/>
            <person name="Aury J.M."/>
            <person name="Bento P."/>
            <person name="Bernard M."/>
            <person name="Bocs S."/>
            <person name="Campa C."/>
            <person name="Cenci A."/>
            <person name="Combes M.C."/>
            <person name="Crouzillat D."/>
            <person name="Da Silva C."/>
            <person name="Daddiego L."/>
            <person name="De Bellis F."/>
            <person name="Dussert S."/>
            <person name="Garsmeur O."/>
            <person name="Gayraud T."/>
            <person name="Guignon V."/>
            <person name="Jahn K."/>
            <person name="Jamilloux V."/>
            <person name="Joet T."/>
            <person name="Labadie K."/>
            <person name="Lan T."/>
            <person name="Leclercq J."/>
            <person name="Lepelley M."/>
            <person name="Leroy T."/>
            <person name="Li L.T."/>
            <person name="Librado P."/>
            <person name="Lopez L."/>
            <person name="Munoz A."/>
            <person name="Noel B."/>
            <person name="Pallavicini A."/>
            <person name="Perrotta G."/>
            <person name="Poncet V."/>
            <person name="Pot D."/>
            <person name="Priyono X."/>
            <person name="Rigoreau M."/>
            <person name="Rouard M."/>
            <person name="Rozas J."/>
            <person name="Tranchant-Dubreuil C."/>
            <person name="VanBuren R."/>
            <person name="Zhang Q."/>
            <person name="Andrade A.C."/>
            <person name="Argout X."/>
            <person name="Bertrand B."/>
            <person name="de Kochko A."/>
            <person name="Graziosi G."/>
            <person name="Henry R.J."/>
            <person name="Jayarama X."/>
            <person name="Ming R."/>
            <person name="Nagai C."/>
            <person name="Rounsley S."/>
            <person name="Sankoff D."/>
            <person name="Giuliano G."/>
            <person name="Albert V.A."/>
            <person name="Wincker P."/>
            <person name="Lashermes P."/>
        </authorList>
    </citation>
    <scope>NUCLEOTIDE SEQUENCE [LARGE SCALE GENOMIC DNA]</scope>
    <source>
        <strain evidence="4">cv. DH200-94</strain>
    </source>
</reference>
<keyword evidence="2" id="KW-0732">Signal</keyword>
<gene>
    <name evidence="3" type="ORF">GSCOC_T00004308001</name>
</gene>
<dbReference type="Gramene" id="CDP17906">
    <property type="protein sequence ID" value="CDP17906"/>
    <property type="gene ID" value="GSCOC_T00004308001"/>
</dbReference>